<reference evidence="2 3" key="1">
    <citation type="submission" date="2019-08" db="EMBL/GenBank/DDBJ databases">
        <authorList>
            <person name="Peeters C."/>
        </authorList>
    </citation>
    <scope>NUCLEOTIDE SEQUENCE [LARGE SCALE GENOMIC DNA]</scope>
    <source>
        <strain evidence="2 3">LMG 31121</strain>
    </source>
</reference>
<dbReference type="EMBL" id="CABPSR010000016">
    <property type="protein sequence ID" value="VVE84024.1"/>
    <property type="molecule type" value="Genomic_DNA"/>
</dbReference>
<dbReference type="AlphaFoldDB" id="A0A5E5BE92"/>
<proteinExistence type="predicted"/>
<protein>
    <submittedName>
        <fullName evidence="2">Uncharacterized protein</fullName>
    </submittedName>
</protein>
<feature type="coiled-coil region" evidence="1">
    <location>
        <begin position="50"/>
        <end position="84"/>
    </location>
</feature>
<accession>A0A5E5BE92</accession>
<organism evidence="2 3">
    <name type="scientific">Pandoraea sputorum</name>
    <dbReference type="NCBI Taxonomy" id="93222"/>
    <lineage>
        <taxon>Bacteria</taxon>
        <taxon>Pseudomonadati</taxon>
        <taxon>Pseudomonadota</taxon>
        <taxon>Betaproteobacteria</taxon>
        <taxon>Burkholderiales</taxon>
        <taxon>Burkholderiaceae</taxon>
        <taxon>Pandoraea</taxon>
    </lineage>
</organism>
<name>A0A5E5BE92_9BURK</name>
<sequence length="148" mass="16561">MREISSQNSPPHQYPSWSLQDTARPIAAAFDRRGMLAYRNSQLQAQLEYVRQLRASQDKALQLLDRLEARAAQLMNQRTSSHAQSPRPTSCETFRAEIKHCQAALATDPDRNGDTGLPNTLAALCPTRRILMETDNVMPAGPDLARTM</sequence>
<dbReference type="Proteomes" id="UP000335538">
    <property type="component" value="Unassembled WGS sequence"/>
</dbReference>
<evidence type="ECO:0000313" key="2">
    <source>
        <dbReference type="EMBL" id="VVE84024.1"/>
    </source>
</evidence>
<keyword evidence="1" id="KW-0175">Coiled coil</keyword>
<evidence type="ECO:0000256" key="1">
    <source>
        <dbReference type="SAM" id="Coils"/>
    </source>
</evidence>
<evidence type="ECO:0000313" key="3">
    <source>
        <dbReference type="Proteomes" id="UP000335538"/>
    </source>
</evidence>
<gene>
    <name evidence="2" type="ORF">PSP31121_04560</name>
</gene>